<keyword evidence="2" id="KW-1185">Reference proteome</keyword>
<dbReference type="EMBL" id="PZJX01000061">
    <property type="protein sequence ID" value="PTE06575.1"/>
    <property type="molecule type" value="Genomic_DNA"/>
</dbReference>
<reference evidence="1 2" key="1">
    <citation type="submission" date="2018-03" db="EMBL/GenBank/DDBJ databases">
        <title>Genome sequence of the symbiotic type strain Mesorhizobium helmanticense CSLC115NT isolated from Lotus corniculatus nodules.</title>
        <authorList>
            <person name="Sannazzaro A.I."/>
            <person name="Torres Tejerizo G.A."/>
            <person name="Dip D."/>
            <person name="Caballero M."/>
            <person name="Pistorio M."/>
            <person name="Estrella M.J."/>
        </authorList>
    </citation>
    <scope>NUCLEOTIDE SEQUENCE [LARGE SCALE GENOMIC DNA]</scope>
    <source>
        <strain evidence="1 2">CSLC115N</strain>
    </source>
</reference>
<evidence type="ECO:0000313" key="2">
    <source>
        <dbReference type="Proteomes" id="UP000240259"/>
    </source>
</evidence>
<protein>
    <submittedName>
        <fullName evidence="1">Uncharacterized protein</fullName>
    </submittedName>
</protein>
<comment type="caution">
    <text evidence="1">The sequence shown here is derived from an EMBL/GenBank/DDBJ whole genome shotgun (WGS) entry which is preliminary data.</text>
</comment>
<dbReference type="Proteomes" id="UP000240259">
    <property type="component" value="Unassembled WGS sequence"/>
</dbReference>
<name>A0A2T4ILU1_9HYPH</name>
<gene>
    <name evidence="1" type="ORF">C9427_30575</name>
</gene>
<proteinExistence type="predicted"/>
<sequence length="117" mass="12952">MFAIEGWDIRGFPEDDAPSDAAHMAAQIWSDAEDAAVEACCAGWTDDKKPVTSVMELLEDPETQLADRETRWQSFACLPTRQMATVNFWIPMSALWLGGLPPISKTTMAWSGIWSAT</sequence>
<dbReference type="AlphaFoldDB" id="A0A2T4ILU1"/>
<accession>A0A2T4ILU1</accession>
<organism evidence="1 2">
    <name type="scientific">Mesorhizobium helmanticense</name>
    <dbReference type="NCBI Taxonomy" id="1776423"/>
    <lineage>
        <taxon>Bacteria</taxon>
        <taxon>Pseudomonadati</taxon>
        <taxon>Pseudomonadota</taxon>
        <taxon>Alphaproteobacteria</taxon>
        <taxon>Hyphomicrobiales</taxon>
        <taxon>Phyllobacteriaceae</taxon>
        <taxon>Mesorhizobium</taxon>
    </lineage>
</organism>
<evidence type="ECO:0000313" key="1">
    <source>
        <dbReference type="EMBL" id="PTE06575.1"/>
    </source>
</evidence>